<evidence type="ECO:0000313" key="4">
    <source>
        <dbReference type="Proteomes" id="UP000818323"/>
    </source>
</evidence>
<feature type="chain" id="PRO_5046756834" evidence="1">
    <location>
        <begin position="19"/>
        <end position="146"/>
    </location>
</feature>
<name>A0ABW9Z5X6_9HYPH</name>
<keyword evidence="1" id="KW-0732">Signal</keyword>
<feature type="domain" description="SnoaL-like" evidence="2">
    <location>
        <begin position="26"/>
        <end position="142"/>
    </location>
</feature>
<organism evidence="3 4">
    <name type="scientific">Microvirga arsenatis</name>
    <dbReference type="NCBI Taxonomy" id="2692265"/>
    <lineage>
        <taxon>Bacteria</taxon>
        <taxon>Pseudomonadati</taxon>
        <taxon>Pseudomonadota</taxon>
        <taxon>Alphaproteobacteria</taxon>
        <taxon>Hyphomicrobiales</taxon>
        <taxon>Methylobacteriaceae</taxon>
        <taxon>Microvirga</taxon>
    </lineage>
</organism>
<accession>A0ABW9Z5X6</accession>
<proteinExistence type="predicted"/>
<dbReference type="Proteomes" id="UP000818323">
    <property type="component" value="Unassembled WGS sequence"/>
</dbReference>
<dbReference type="InterPro" id="IPR032710">
    <property type="entry name" value="NTF2-like_dom_sf"/>
</dbReference>
<feature type="signal peptide" evidence="1">
    <location>
        <begin position="1"/>
        <end position="18"/>
    </location>
</feature>
<evidence type="ECO:0000256" key="1">
    <source>
        <dbReference type="SAM" id="SignalP"/>
    </source>
</evidence>
<evidence type="ECO:0000313" key="3">
    <source>
        <dbReference type="EMBL" id="NBJ27356.1"/>
    </source>
</evidence>
<protein>
    <submittedName>
        <fullName evidence="3">DUF4440 domain-containing protein</fullName>
    </submittedName>
</protein>
<dbReference type="Pfam" id="PF13474">
    <property type="entry name" value="SnoaL_3"/>
    <property type="match status" value="1"/>
</dbReference>
<dbReference type="Gene3D" id="3.10.450.50">
    <property type="match status" value="1"/>
</dbReference>
<dbReference type="EMBL" id="JAAAXJ010000043">
    <property type="protein sequence ID" value="NBJ27356.1"/>
    <property type="molecule type" value="Genomic_DNA"/>
</dbReference>
<gene>
    <name evidence="3" type="ORF">GR303_23895</name>
</gene>
<sequence length="146" mass="15893">MTAMTLAAALLGSSALQADEAEISAVKAVLAAYKASVERLDASSSVTLFTEDSAVFENGASEGTFRHYLGHHLGPELKEVRSFRYSDYAVTVKVDGPYALAAETYRFRIEPTRGGVIERQAVATSVLRKQGNDWKIVQSHNSSRRP</sequence>
<dbReference type="InterPro" id="IPR037401">
    <property type="entry name" value="SnoaL-like"/>
</dbReference>
<reference evidence="3 4" key="1">
    <citation type="submission" date="2020-01" db="EMBL/GenBank/DDBJ databases">
        <title>Microvirga sp. nov., an arsenate reduction bacterium isolated from Tibet hotspring sediments.</title>
        <authorList>
            <person name="Yuan C.-G."/>
        </authorList>
    </citation>
    <scope>NUCLEOTIDE SEQUENCE [LARGE SCALE GENOMIC DNA]</scope>
    <source>
        <strain evidence="3 4">SYSU G3D203</strain>
    </source>
</reference>
<comment type="caution">
    <text evidence="3">The sequence shown here is derived from an EMBL/GenBank/DDBJ whole genome shotgun (WGS) entry which is preliminary data.</text>
</comment>
<keyword evidence="4" id="KW-1185">Reference proteome</keyword>
<evidence type="ECO:0000259" key="2">
    <source>
        <dbReference type="Pfam" id="PF13474"/>
    </source>
</evidence>
<dbReference type="SUPFAM" id="SSF54427">
    <property type="entry name" value="NTF2-like"/>
    <property type="match status" value="1"/>
</dbReference>